<evidence type="ECO:0008006" key="3">
    <source>
        <dbReference type="Google" id="ProtNLM"/>
    </source>
</evidence>
<name>A0A8H7CBU9_AGABI</name>
<dbReference type="InterPro" id="IPR032675">
    <property type="entry name" value="LRR_dom_sf"/>
</dbReference>
<evidence type="ECO:0000313" key="1">
    <source>
        <dbReference type="EMBL" id="KAF7770764.1"/>
    </source>
</evidence>
<comment type="caution">
    <text evidence="1">The sequence shown here is derived from an EMBL/GenBank/DDBJ whole genome shotgun (WGS) entry which is preliminary data.</text>
</comment>
<evidence type="ECO:0000313" key="2">
    <source>
        <dbReference type="Proteomes" id="UP000629468"/>
    </source>
</evidence>
<proteinExistence type="predicted"/>
<protein>
    <recommendedName>
        <fullName evidence="3">F-box domain-containing protein</fullName>
    </recommendedName>
</protein>
<organism evidence="1 2">
    <name type="scientific">Agaricus bisporus var. burnettii</name>
    <dbReference type="NCBI Taxonomy" id="192524"/>
    <lineage>
        <taxon>Eukaryota</taxon>
        <taxon>Fungi</taxon>
        <taxon>Dikarya</taxon>
        <taxon>Basidiomycota</taxon>
        <taxon>Agaricomycotina</taxon>
        <taxon>Agaricomycetes</taxon>
        <taxon>Agaricomycetidae</taxon>
        <taxon>Agaricales</taxon>
        <taxon>Agaricineae</taxon>
        <taxon>Agaricaceae</taxon>
        <taxon>Agaricus</taxon>
    </lineage>
</organism>
<accession>A0A8H7CBU9</accession>
<dbReference type="Proteomes" id="UP000629468">
    <property type="component" value="Unassembled WGS sequence"/>
</dbReference>
<dbReference type="AlphaFoldDB" id="A0A8H7CBU9"/>
<dbReference type="EMBL" id="JABXXO010000009">
    <property type="protein sequence ID" value="KAF7770764.1"/>
    <property type="molecule type" value="Genomic_DNA"/>
</dbReference>
<reference evidence="1 2" key="1">
    <citation type="journal article" name="Sci. Rep.">
        <title>Telomere-to-telomere assembled and centromere annotated genomes of the two main subspecies of the button mushroom Agaricus bisporus reveal especially polymorphic chromosome ends.</title>
        <authorList>
            <person name="Sonnenberg A.S.M."/>
            <person name="Sedaghat-Telgerd N."/>
            <person name="Lavrijssen B."/>
            <person name="Ohm R.A."/>
            <person name="Hendrickx P.M."/>
            <person name="Scholtmeijer K."/>
            <person name="Baars J.J.P."/>
            <person name="van Peer A."/>
        </authorList>
    </citation>
    <scope>NUCLEOTIDE SEQUENCE [LARGE SCALE GENOMIC DNA]</scope>
    <source>
        <strain evidence="1 2">H119_p4</strain>
    </source>
</reference>
<dbReference type="Gene3D" id="3.80.10.10">
    <property type="entry name" value="Ribonuclease Inhibitor"/>
    <property type="match status" value="1"/>
</dbReference>
<gene>
    <name evidence="1" type="ORF">Agabi119p4_6738</name>
</gene>
<sequence length="540" mass="62694">MKSAYNIAQITAEIQTIDDQFESLRFEQQLRLIERRLHLCAELNAVQSITCSMPPEILSHIIHTLIQDPSTHLTIAPTLFCVGAVCTHWRRTVWTSPQLWSVIQLVWPALVIDDSYAPLKNMVPFAQLFYKNSGSLPVDLSLFSSRWDPTAEQAEELMKIILKNGKRLRSLFVTSLTPTFSASFIRLAYTELPLLETVNVRWDHCPDHEDSRSLFCHAPRLSCLHMTLPDNIFTDKLFSFKIPSNQLTTLHLRGFNPTHALYMLSLCPLLVEFDYSCERSPTGLPNRIGTLRVPVTLTLLERLRWSILKTWLHEEVDGFLLKRFAFPSLQELTWGAVIDDMEIEDCEPFFACIENSLKVLNCYRAQTWKSLDIWKKFDHISELRLSIDRRNSPGFKFSDGVKSLECLTLQPNQVNLLPRLRSLYISFTFSFLFAVSGGGDGYKNESSLEFTIICLLYSRRRTAIDVDLVDDFISLDFDPNSDHWQHYQRLEEFHFEFSDEADGDRKFDWDDFDDYIGEFDEVTRDAKFKRTLLSSFDVMW</sequence>